<evidence type="ECO:0000256" key="3">
    <source>
        <dbReference type="ARBA" id="ARBA00022741"/>
    </source>
</evidence>
<dbReference type="FunFam" id="3.10.20.30:FF:000001">
    <property type="entry name" value="Ribosome-binding ATPase YchF"/>
    <property type="match status" value="1"/>
</dbReference>
<evidence type="ECO:0000313" key="10">
    <source>
        <dbReference type="Proteomes" id="UP000178526"/>
    </source>
</evidence>
<evidence type="ECO:0000256" key="6">
    <source>
        <dbReference type="HAMAP-Rule" id="MF_00944"/>
    </source>
</evidence>
<dbReference type="GO" id="GO:0043023">
    <property type="term" value="F:ribosomal large subunit binding"/>
    <property type="evidence" value="ECO:0007669"/>
    <property type="project" value="UniProtKB-UniRule"/>
</dbReference>
<dbReference type="AlphaFoldDB" id="A0A1F7RNN2"/>
<dbReference type="PRINTS" id="PR00326">
    <property type="entry name" value="GTP1OBG"/>
</dbReference>
<dbReference type="PIRSF" id="PIRSF006641">
    <property type="entry name" value="CHP00092"/>
    <property type="match status" value="1"/>
</dbReference>
<dbReference type="PANTHER" id="PTHR23305:SF18">
    <property type="entry name" value="OBG-TYPE G DOMAIN-CONTAINING PROTEIN"/>
    <property type="match status" value="1"/>
</dbReference>
<dbReference type="InterPro" id="IPR027417">
    <property type="entry name" value="P-loop_NTPase"/>
</dbReference>
<dbReference type="InterPro" id="IPR012676">
    <property type="entry name" value="TGS-like"/>
</dbReference>
<proteinExistence type="inferred from homology"/>
<feature type="domain" description="TGS" evidence="8">
    <location>
        <begin position="279"/>
        <end position="362"/>
    </location>
</feature>
<dbReference type="InterPro" id="IPR004095">
    <property type="entry name" value="TGS"/>
</dbReference>
<dbReference type="PANTHER" id="PTHR23305">
    <property type="entry name" value="OBG GTPASE FAMILY"/>
    <property type="match status" value="1"/>
</dbReference>
<evidence type="ECO:0000259" key="8">
    <source>
        <dbReference type="PROSITE" id="PS51880"/>
    </source>
</evidence>
<dbReference type="SUPFAM" id="SSF52540">
    <property type="entry name" value="P-loop containing nucleoside triphosphate hydrolases"/>
    <property type="match status" value="1"/>
</dbReference>
<dbReference type="Pfam" id="PF01926">
    <property type="entry name" value="MMR_HSR1"/>
    <property type="match status" value="1"/>
</dbReference>
<evidence type="ECO:0000313" key="9">
    <source>
        <dbReference type="EMBL" id="OGL43162.1"/>
    </source>
</evidence>
<evidence type="ECO:0000256" key="5">
    <source>
        <dbReference type="ARBA" id="ARBA00022842"/>
    </source>
</evidence>
<comment type="similarity">
    <text evidence="6">Belongs to the TRAFAC class OBG-HflX-like GTPase superfamily. OBG GTPase family. YchF/OLA1 subfamily.</text>
</comment>
<keyword evidence="2" id="KW-0479">Metal-binding</keyword>
<dbReference type="InterPro" id="IPR013029">
    <property type="entry name" value="YchF_C"/>
</dbReference>
<dbReference type="HAMAP" id="MF_00944">
    <property type="entry name" value="YchF_OLA1_ATPase"/>
    <property type="match status" value="1"/>
</dbReference>
<dbReference type="InterPro" id="IPR006073">
    <property type="entry name" value="GTP-bd"/>
</dbReference>
<dbReference type="InterPro" id="IPR041706">
    <property type="entry name" value="YchF_N"/>
</dbReference>
<dbReference type="Gene3D" id="3.10.20.30">
    <property type="match status" value="1"/>
</dbReference>
<dbReference type="InterPro" id="IPR004396">
    <property type="entry name" value="ATPase_YchF/OLA1"/>
</dbReference>
<dbReference type="InterPro" id="IPR023192">
    <property type="entry name" value="TGS-like_dom_sf"/>
</dbReference>
<dbReference type="GO" id="GO:0005525">
    <property type="term" value="F:GTP binding"/>
    <property type="evidence" value="ECO:0007669"/>
    <property type="project" value="InterPro"/>
</dbReference>
<keyword evidence="3 6" id="KW-0547">Nucleotide-binding</keyword>
<dbReference type="Proteomes" id="UP000178526">
    <property type="component" value="Unassembled WGS sequence"/>
</dbReference>
<reference evidence="9 10" key="1">
    <citation type="journal article" date="2016" name="Nat. Commun.">
        <title>Thousands of microbial genomes shed light on interconnected biogeochemical processes in an aquifer system.</title>
        <authorList>
            <person name="Anantharaman K."/>
            <person name="Brown C.T."/>
            <person name="Hug L.A."/>
            <person name="Sharon I."/>
            <person name="Castelle C.J."/>
            <person name="Probst A.J."/>
            <person name="Thomas B.C."/>
            <person name="Singh A."/>
            <person name="Wilkins M.J."/>
            <person name="Karaoz U."/>
            <person name="Brodie E.L."/>
            <person name="Williams K.H."/>
            <person name="Hubbard S.S."/>
            <person name="Banfield J.F."/>
        </authorList>
    </citation>
    <scope>NUCLEOTIDE SEQUENCE [LARGE SCALE GENOMIC DNA]</scope>
</reference>
<evidence type="ECO:0000256" key="1">
    <source>
        <dbReference type="ARBA" id="ARBA00001946"/>
    </source>
</evidence>
<dbReference type="InterPro" id="IPR031167">
    <property type="entry name" value="G_OBG"/>
</dbReference>
<dbReference type="InterPro" id="IPR012675">
    <property type="entry name" value="Beta-grasp_dom_sf"/>
</dbReference>
<comment type="caution">
    <text evidence="9">The sequence shown here is derived from an EMBL/GenBank/DDBJ whole genome shotgun (WGS) entry which is preliminary data.</text>
</comment>
<keyword evidence="5" id="KW-0460">Magnesium</keyword>
<feature type="domain" description="OBG-type G" evidence="7">
    <location>
        <begin position="3"/>
        <end position="257"/>
    </location>
</feature>
<dbReference type="Pfam" id="PF06071">
    <property type="entry name" value="YchF-GTPase_C"/>
    <property type="match status" value="1"/>
</dbReference>
<evidence type="ECO:0000259" key="7">
    <source>
        <dbReference type="PROSITE" id="PS51710"/>
    </source>
</evidence>
<dbReference type="GO" id="GO:0016887">
    <property type="term" value="F:ATP hydrolysis activity"/>
    <property type="evidence" value="ECO:0007669"/>
    <property type="project" value="UniProtKB-UniRule"/>
</dbReference>
<dbReference type="GO" id="GO:0046872">
    <property type="term" value="F:metal ion binding"/>
    <property type="evidence" value="ECO:0007669"/>
    <property type="project" value="UniProtKB-KW"/>
</dbReference>
<sequence length="364" mass="40549">MGFNCGIVGLPNVGKSTIFNAITAAHAEVASYPFCTINPNVGIVKVPDKRLDKIAEIIKPEKVVHTTMEFVDIAGLVRGASKGEGLGNQFLGNIRNVDAIIHVLRTFKEEDVAHVDGSIDPIRDMEVVNTELILADLETVEKRIEKNERLSKIADKKLAENLKLYHKVKDSLDSGLPVRALKLNPDELEHLKDLFLLTQKSTLYVINIDENDVKIKTDSIAGIKEKAKSEGAIVITICGKLEAEIALLPIEEREEFLKGMGIEESGLEKIIKAGYELLDLITFFTTQGPEVRAWTIKRGTHAQKAAGKIHSDMEKGFIKAEIYRYEDLIRLGSEHEIKEKGLLKIEGKEYLIKDGDVVHFKFNV</sequence>
<dbReference type="FunFam" id="1.10.150.300:FF:000001">
    <property type="entry name" value="Ribosome-binding ATPase YchF"/>
    <property type="match status" value="1"/>
</dbReference>
<evidence type="ECO:0000256" key="2">
    <source>
        <dbReference type="ARBA" id="ARBA00022723"/>
    </source>
</evidence>
<dbReference type="Gene3D" id="3.40.50.300">
    <property type="entry name" value="P-loop containing nucleotide triphosphate hydrolases"/>
    <property type="match status" value="1"/>
</dbReference>
<evidence type="ECO:0000256" key="4">
    <source>
        <dbReference type="ARBA" id="ARBA00022840"/>
    </source>
</evidence>
<dbReference type="Gene3D" id="1.10.150.300">
    <property type="entry name" value="TGS-like domain"/>
    <property type="match status" value="1"/>
</dbReference>
<dbReference type="PROSITE" id="PS51710">
    <property type="entry name" value="G_OBG"/>
    <property type="match status" value="1"/>
</dbReference>
<name>A0A1F7RNN2_9BACT</name>
<dbReference type="EMBL" id="MGDB01000011">
    <property type="protein sequence ID" value="OGL43162.1"/>
    <property type="molecule type" value="Genomic_DNA"/>
</dbReference>
<comment type="function">
    <text evidence="6">ATPase that binds to both the 70S ribosome and the 50S ribosomal subunit in a nucleotide-independent manner.</text>
</comment>
<dbReference type="GO" id="GO:0005737">
    <property type="term" value="C:cytoplasm"/>
    <property type="evidence" value="ECO:0007669"/>
    <property type="project" value="TreeGrafter"/>
</dbReference>
<dbReference type="CDD" id="cd01900">
    <property type="entry name" value="YchF"/>
    <property type="match status" value="1"/>
</dbReference>
<accession>A0A1F7RNN2</accession>
<organism evidence="9 10">
    <name type="scientific">Candidatus Schekmanbacteria bacterium GWA2_38_11</name>
    <dbReference type="NCBI Taxonomy" id="1817876"/>
    <lineage>
        <taxon>Bacteria</taxon>
        <taxon>Candidatus Schekmaniibacteriota</taxon>
    </lineage>
</organism>
<dbReference type="NCBIfam" id="TIGR00092">
    <property type="entry name" value="redox-regulated ATPase YchF"/>
    <property type="match status" value="1"/>
</dbReference>
<dbReference type="GO" id="GO:0005524">
    <property type="term" value="F:ATP binding"/>
    <property type="evidence" value="ECO:0007669"/>
    <property type="project" value="UniProtKB-UniRule"/>
</dbReference>
<dbReference type="SUPFAM" id="SSF81271">
    <property type="entry name" value="TGS-like"/>
    <property type="match status" value="1"/>
</dbReference>
<comment type="cofactor">
    <cofactor evidence="1">
        <name>Mg(2+)</name>
        <dbReference type="ChEBI" id="CHEBI:18420"/>
    </cofactor>
</comment>
<feature type="binding site" evidence="6">
    <location>
        <begin position="12"/>
        <end position="17"/>
    </location>
    <ligand>
        <name>ATP</name>
        <dbReference type="ChEBI" id="CHEBI:30616"/>
    </ligand>
</feature>
<keyword evidence="4 6" id="KW-0067">ATP-binding</keyword>
<gene>
    <name evidence="6" type="primary">ychF</name>
    <name evidence="9" type="ORF">A2042_06425</name>
</gene>
<dbReference type="PROSITE" id="PS51880">
    <property type="entry name" value="TGS"/>
    <property type="match status" value="1"/>
</dbReference>
<dbReference type="CDD" id="cd04867">
    <property type="entry name" value="TGS_YchF_OLA1"/>
    <property type="match status" value="1"/>
</dbReference>
<protein>
    <recommendedName>
        <fullName evidence="6">Ribosome-binding ATPase YchF</fullName>
    </recommendedName>
</protein>